<evidence type="ECO:0000256" key="1">
    <source>
        <dbReference type="ARBA" id="ARBA00000382"/>
    </source>
</evidence>
<organism evidence="17 18">
    <name type="scientific">Paxillus rubicundulus Ve08.2h10</name>
    <dbReference type="NCBI Taxonomy" id="930991"/>
    <lineage>
        <taxon>Eukaryota</taxon>
        <taxon>Fungi</taxon>
        <taxon>Dikarya</taxon>
        <taxon>Basidiomycota</taxon>
        <taxon>Agaricomycotina</taxon>
        <taxon>Agaricomycetes</taxon>
        <taxon>Agaricomycetidae</taxon>
        <taxon>Boletales</taxon>
        <taxon>Paxilineae</taxon>
        <taxon>Paxillaceae</taxon>
        <taxon>Paxillus</taxon>
    </lineage>
</organism>
<evidence type="ECO:0000256" key="7">
    <source>
        <dbReference type="ARBA" id="ARBA00023136"/>
    </source>
</evidence>
<keyword evidence="16" id="KW-0732">Signal</keyword>
<reference evidence="18" key="2">
    <citation type="submission" date="2015-01" db="EMBL/GenBank/DDBJ databases">
        <title>Evolutionary Origins and Diversification of the Mycorrhizal Mutualists.</title>
        <authorList>
            <consortium name="DOE Joint Genome Institute"/>
            <consortium name="Mycorrhizal Genomics Consortium"/>
            <person name="Kohler A."/>
            <person name="Kuo A."/>
            <person name="Nagy L.G."/>
            <person name="Floudas D."/>
            <person name="Copeland A."/>
            <person name="Barry K.W."/>
            <person name="Cichocki N."/>
            <person name="Veneault-Fourrey C."/>
            <person name="LaButti K."/>
            <person name="Lindquist E.A."/>
            <person name="Lipzen A."/>
            <person name="Lundell T."/>
            <person name="Morin E."/>
            <person name="Murat C."/>
            <person name="Riley R."/>
            <person name="Ohm R."/>
            <person name="Sun H."/>
            <person name="Tunlid A."/>
            <person name="Henrissat B."/>
            <person name="Grigoriev I.V."/>
            <person name="Hibbett D.S."/>
            <person name="Martin F."/>
        </authorList>
    </citation>
    <scope>NUCLEOTIDE SEQUENCE [LARGE SCALE GENOMIC DNA]</scope>
    <source>
        <strain evidence="18">Ve08.2h10</strain>
    </source>
</reference>
<feature type="chain" id="PRO_5002208963" description="glucan endo-1,3-beta-D-glucosidase" evidence="16">
    <location>
        <begin position="23"/>
        <end position="378"/>
    </location>
</feature>
<accession>A0A0D0DCP3</accession>
<evidence type="ECO:0000256" key="2">
    <source>
        <dbReference type="ARBA" id="ARBA00004401"/>
    </source>
</evidence>
<evidence type="ECO:0000256" key="5">
    <source>
        <dbReference type="ARBA" id="ARBA00022475"/>
    </source>
</evidence>
<evidence type="ECO:0000313" key="18">
    <source>
        <dbReference type="Proteomes" id="UP000054538"/>
    </source>
</evidence>
<keyword evidence="18" id="KW-1185">Reference proteome</keyword>
<keyword evidence="7" id="KW-0472">Membrane</keyword>
<dbReference type="InterPro" id="IPR050732">
    <property type="entry name" value="Beta-glucan_modifiers"/>
</dbReference>
<evidence type="ECO:0000256" key="14">
    <source>
        <dbReference type="ARBA" id="ARBA00043078"/>
    </source>
</evidence>
<keyword evidence="11" id="KW-0624">Polysaccharide degradation</keyword>
<evidence type="ECO:0000256" key="15">
    <source>
        <dbReference type="SAM" id="MobiDB-lite"/>
    </source>
</evidence>
<comment type="similarity">
    <text evidence="3">Belongs to the glycosyl hydrolase 17 family.</text>
</comment>
<dbReference type="SUPFAM" id="SSF51445">
    <property type="entry name" value="(Trans)glycosidases"/>
    <property type="match status" value="1"/>
</dbReference>
<feature type="compositionally biased region" description="Pro residues" evidence="15">
    <location>
        <begin position="61"/>
        <end position="70"/>
    </location>
</feature>
<dbReference type="EMBL" id="KN825072">
    <property type="protein sequence ID" value="KIK94977.1"/>
    <property type="molecule type" value="Genomic_DNA"/>
</dbReference>
<evidence type="ECO:0000256" key="9">
    <source>
        <dbReference type="ARBA" id="ARBA00023277"/>
    </source>
</evidence>
<keyword evidence="9" id="KW-0119">Carbohydrate metabolism</keyword>
<keyword evidence="5" id="KW-1003">Cell membrane</keyword>
<reference evidence="17 18" key="1">
    <citation type="submission" date="2014-04" db="EMBL/GenBank/DDBJ databases">
        <authorList>
            <consortium name="DOE Joint Genome Institute"/>
            <person name="Kuo A."/>
            <person name="Kohler A."/>
            <person name="Jargeat P."/>
            <person name="Nagy L.G."/>
            <person name="Floudas D."/>
            <person name="Copeland A."/>
            <person name="Barry K.W."/>
            <person name="Cichocki N."/>
            <person name="Veneault-Fourrey C."/>
            <person name="LaButti K."/>
            <person name="Lindquist E.A."/>
            <person name="Lipzen A."/>
            <person name="Lundell T."/>
            <person name="Morin E."/>
            <person name="Murat C."/>
            <person name="Sun H."/>
            <person name="Tunlid A."/>
            <person name="Henrissat B."/>
            <person name="Grigoriev I.V."/>
            <person name="Hibbett D.S."/>
            <person name="Martin F."/>
            <person name="Nordberg H.P."/>
            <person name="Cantor M.N."/>
            <person name="Hua S.X."/>
        </authorList>
    </citation>
    <scope>NUCLEOTIDE SEQUENCE [LARGE SCALE GENOMIC DNA]</scope>
    <source>
        <strain evidence="17 18">Ve08.2h10</strain>
    </source>
</reference>
<dbReference type="HOGENOM" id="CLU_052206_0_0_1"/>
<dbReference type="AlphaFoldDB" id="A0A0D0DCP3"/>
<proteinExistence type="inferred from homology"/>
<protein>
    <recommendedName>
        <fullName evidence="4">glucan endo-1,3-beta-D-glucosidase</fullName>
        <ecNumber evidence="4">3.2.1.39</ecNumber>
    </recommendedName>
    <alternativeName>
        <fullName evidence="14">Endo-1,3-beta-glucanase btgC</fullName>
    </alternativeName>
    <alternativeName>
        <fullName evidence="13">Laminarinase btgC</fullName>
    </alternativeName>
</protein>
<dbReference type="EC" id="3.2.1.39" evidence="4"/>
<keyword evidence="6 17" id="KW-0378">Hydrolase</keyword>
<feature type="compositionally biased region" description="Low complexity" evidence="15">
    <location>
        <begin position="38"/>
        <end position="47"/>
    </location>
</feature>
<keyword evidence="8" id="KW-0325">Glycoprotein</keyword>
<comment type="subcellular location">
    <subcellularLocation>
        <location evidence="2">Cell membrane</location>
        <topology evidence="2">Single-pass type II membrane protein</topology>
    </subcellularLocation>
</comment>
<name>A0A0D0DCP3_9AGAM</name>
<sequence length="378" mass="41159">MPLSLFNLLGVLLLVSFNLSSAWPLPRGCKANLLNGGSSPSSSSSPPSTTPPPSSKTNTTAPPPPPPPPCFPALNFQMPSSVPDSLDNWWCPADSEYGFVGFSYEITLCQSATQLKQDFADIRNTFNARYVRLYGACDKSGFYDDIVDAAWDNGLGVHALIWFGFTGSDQWETRRDSLITSLTTNYKAKFVTRVVQFGSEPLYDNVLPHSELASQVTSLKSSLAGVQIPVTVSELAYGYQERGGAQDVLDAVDSINIHMLPFFSALATTGAAAWPLVQTDMDWFIQHGGGKKMYFDENGWPSVTSSSVQPNSPAAQASVSSEQEYYQMLDSHCEDLKVAPGGGIGWFAHIYSDSQEPGYGIYNTSGKKKFKFQPRTSC</sequence>
<dbReference type="GO" id="GO:0009986">
    <property type="term" value="C:cell surface"/>
    <property type="evidence" value="ECO:0007669"/>
    <property type="project" value="TreeGrafter"/>
</dbReference>
<dbReference type="PANTHER" id="PTHR16631:SF17">
    <property type="entry name" value="GLUCAN ENDO-1,3-BETA-GLUCOSIDASE BTGC"/>
    <property type="match status" value="1"/>
</dbReference>
<feature type="region of interest" description="Disordered" evidence="15">
    <location>
        <begin position="34"/>
        <end position="70"/>
    </location>
</feature>
<dbReference type="GO" id="GO:0000272">
    <property type="term" value="P:polysaccharide catabolic process"/>
    <property type="evidence" value="ECO:0007669"/>
    <property type="project" value="UniProtKB-KW"/>
</dbReference>
<comment type="catalytic activity">
    <reaction evidence="1">
        <text>Hydrolysis of (1-&gt;3)-beta-D-glucosidic linkages in (1-&gt;3)-beta-D-glucans.</text>
        <dbReference type="EC" id="3.2.1.39"/>
    </reaction>
</comment>
<evidence type="ECO:0000256" key="11">
    <source>
        <dbReference type="ARBA" id="ARBA00023326"/>
    </source>
</evidence>
<dbReference type="GO" id="GO:0005576">
    <property type="term" value="C:extracellular region"/>
    <property type="evidence" value="ECO:0007669"/>
    <property type="project" value="TreeGrafter"/>
</dbReference>
<evidence type="ECO:0000256" key="3">
    <source>
        <dbReference type="ARBA" id="ARBA00008773"/>
    </source>
</evidence>
<evidence type="ECO:0000256" key="16">
    <source>
        <dbReference type="SAM" id="SignalP"/>
    </source>
</evidence>
<evidence type="ECO:0000256" key="10">
    <source>
        <dbReference type="ARBA" id="ARBA00023316"/>
    </source>
</evidence>
<dbReference type="InParanoid" id="A0A0D0DCP3"/>
<dbReference type="STRING" id="930991.A0A0D0DCP3"/>
<evidence type="ECO:0000256" key="13">
    <source>
        <dbReference type="ARBA" id="ARBA00042373"/>
    </source>
</evidence>
<keyword evidence="10" id="KW-0961">Cell wall biogenesis/degradation</keyword>
<dbReference type="GO" id="GO:0042973">
    <property type="term" value="F:glucan endo-1,3-beta-D-glucosidase activity"/>
    <property type="evidence" value="ECO:0007669"/>
    <property type="project" value="UniProtKB-EC"/>
</dbReference>
<dbReference type="GO" id="GO:0005886">
    <property type="term" value="C:plasma membrane"/>
    <property type="evidence" value="ECO:0007669"/>
    <property type="project" value="UniProtKB-SubCell"/>
</dbReference>
<evidence type="ECO:0000256" key="12">
    <source>
        <dbReference type="ARBA" id="ARBA00037649"/>
    </source>
</evidence>
<evidence type="ECO:0000256" key="6">
    <source>
        <dbReference type="ARBA" id="ARBA00022801"/>
    </source>
</evidence>
<evidence type="ECO:0000256" key="8">
    <source>
        <dbReference type="ARBA" id="ARBA00023180"/>
    </source>
</evidence>
<dbReference type="Proteomes" id="UP000054538">
    <property type="component" value="Unassembled WGS sequence"/>
</dbReference>
<evidence type="ECO:0000313" key="17">
    <source>
        <dbReference type="EMBL" id="KIK94977.1"/>
    </source>
</evidence>
<dbReference type="GO" id="GO:0071555">
    <property type="term" value="P:cell wall organization"/>
    <property type="evidence" value="ECO:0007669"/>
    <property type="project" value="UniProtKB-KW"/>
</dbReference>
<gene>
    <name evidence="17" type="ORF">PAXRUDRAFT_827453</name>
</gene>
<dbReference type="PANTHER" id="PTHR16631">
    <property type="entry name" value="GLUCAN 1,3-BETA-GLUCOSIDASE"/>
    <property type="match status" value="1"/>
</dbReference>
<dbReference type="OrthoDB" id="77201at2759"/>
<dbReference type="GO" id="GO:0009277">
    <property type="term" value="C:fungal-type cell wall"/>
    <property type="evidence" value="ECO:0007669"/>
    <property type="project" value="TreeGrafter"/>
</dbReference>
<feature type="signal peptide" evidence="16">
    <location>
        <begin position="1"/>
        <end position="22"/>
    </location>
</feature>
<evidence type="ECO:0000256" key="4">
    <source>
        <dbReference type="ARBA" id="ARBA00012780"/>
    </source>
</evidence>
<comment type="function">
    <text evidence="12">Glucanases play a role in cell expansion during growth, in cell-cell fusion during mating, and in spore release during sporulation. This enzyme may be involved in beta-glucan degradation. Active on laminarin and lichenan.</text>
</comment>
<dbReference type="InterPro" id="IPR017853">
    <property type="entry name" value="GH"/>
</dbReference>